<dbReference type="OrthoDB" id="3261594at2759"/>
<dbReference type="EMBL" id="JH719530">
    <property type="protein sequence ID" value="EJF55588.1"/>
    <property type="molecule type" value="Genomic_DNA"/>
</dbReference>
<dbReference type="HOGENOM" id="CLU_202222_0_0_1"/>
<dbReference type="Proteomes" id="UP000053319">
    <property type="component" value="Unassembled WGS sequence"/>
</dbReference>
<name>R7SIA1_DICSQ</name>
<gene>
    <name evidence="1" type="ORF">DICSQDRAFT_73401</name>
</gene>
<dbReference type="RefSeq" id="XP_007371671.1">
    <property type="nucleotide sequence ID" value="XM_007371609.1"/>
</dbReference>
<evidence type="ECO:0000313" key="1">
    <source>
        <dbReference type="EMBL" id="EJF55588.1"/>
    </source>
</evidence>
<evidence type="ECO:0000313" key="2">
    <source>
        <dbReference type="Proteomes" id="UP000053319"/>
    </source>
</evidence>
<protein>
    <submittedName>
        <fullName evidence="1">Uncharacterized protein</fullName>
    </submittedName>
</protein>
<dbReference type="AlphaFoldDB" id="R7SIA1"/>
<proteinExistence type="predicted"/>
<dbReference type="GeneID" id="18843953"/>
<sequence>MRYRERAMERLLEMANAQKMVEVAEDVFFAEEYLRLVDNGTILEDDLVLMLSLDGAQLYESKQSDCWI</sequence>
<dbReference type="KEGG" id="dsq:DICSQDRAFT_73401"/>
<feature type="non-terminal residue" evidence="1">
    <location>
        <position position="68"/>
    </location>
</feature>
<accession>R7SIA1</accession>
<organism evidence="1 2">
    <name type="scientific">Dichomitus squalens (strain LYAD-421)</name>
    <name type="common">Western red white-rot fungus</name>
    <dbReference type="NCBI Taxonomy" id="732165"/>
    <lineage>
        <taxon>Eukaryota</taxon>
        <taxon>Fungi</taxon>
        <taxon>Dikarya</taxon>
        <taxon>Basidiomycota</taxon>
        <taxon>Agaricomycotina</taxon>
        <taxon>Agaricomycetes</taxon>
        <taxon>Polyporales</taxon>
        <taxon>Polyporaceae</taxon>
        <taxon>Dichomitus</taxon>
    </lineage>
</organism>
<reference evidence="1 2" key="1">
    <citation type="journal article" date="2012" name="Science">
        <title>The Paleozoic origin of enzymatic lignin decomposition reconstructed from 31 fungal genomes.</title>
        <authorList>
            <person name="Floudas D."/>
            <person name="Binder M."/>
            <person name="Riley R."/>
            <person name="Barry K."/>
            <person name="Blanchette R.A."/>
            <person name="Henrissat B."/>
            <person name="Martinez A.T."/>
            <person name="Otillar R."/>
            <person name="Spatafora J.W."/>
            <person name="Yadav J.S."/>
            <person name="Aerts A."/>
            <person name="Benoit I."/>
            <person name="Boyd A."/>
            <person name="Carlson A."/>
            <person name="Copeland A."/>
            <person name="Coutinho P.M."/>
            <person name="de Vries R.P."/>
            <person name="Ferreira P."/>
            <person name="Findley K."/>
            <person name="Foster B."/>
            <person name="Gaskell J."/>
            <person name="Glotzer D."/>
            <person name="Gorecki P."/>
            <person name="Heitman J."/>
            <person name="Hesse C."/>
            <person name="Hori C."/>
            <person name="Igarashi K."/>
            <person name="Jurgens J.A."/>
            <person name="Kallen N."/>
            <person name="Kersten P."/>
            <person name="Kohler A."/>
            <person name="Kuees U."/>
            <person name="Kumar T.K.A."/>
            <person name="Kuo A."/>
            <person name="LaButti K."/>
            <person name="Larrondo L.F."/>
            <person name="Lindquist E."/>
            <person name="Ling A."/>
            <person name="Lombard V."/>
            <person name="Lucas S."/>
            <person name="Lundell T."/>
            <person name="Martin R."/>
            <person name="McLaughlin D.J."/>
            <person name="Morgenstern I."/>
            <person name="Morin E."/>
            <person name="Murat C."/>
            <person name="Nagy L.G."/>
            <person name="Nolan M."/>
            <person name="Ohm R.A."/>
            <person name="Patyshakuliyeva A."/>
            <person name="Rokas A."/>
            <person name="Ruiz-Duenas F.J."/>
            <person name="Sabat G."/>
            <person name="Salamov A."/>
            <person name="Samejima M."/>
            <person name="Schmutz J."/>
            <person name="Slot J.C."/>
            <person name="St John F."/>
            <person name="Stenlid J."/>
            <person name="Sun H."/>
            <person name="Sun S."/>
            <person name="Syed K."/>
            <person name="Tsang A."/>
            <person name="Wiebenga A."/>
            <person name="Young D."/>
            <person name="Pisabarro A."/>
            <person name="Eastwood D.C."/>
            <person name="Martin F."/>
            <person name="Cullen D."/>
            <person name="Grigoriev I.V."/>
            <person name="Hibbett D.S."/>
        </authorList>
    </citation>
    <scope>NUCLEOTIDE SEQUENCE [LARGE SCALE GENOMIC DNA]</scope>
    <source>
        <strain evidence="1 2">LYAD-421 SS1</strain>
    </source>
</reference>